<feature type="transmembrane region" description="Helical" evidence="8">
    <location>
        <begin position="188"/>
        <end position="212"/>
    </location>
</feature>
<evidence type="ECO:0000259" key="10">
    <source>
        <dbReference type="PROSITE" id="PS50885"/>
    </source>
</evidence>
<keyword evidence="12" id="KW-1185">Reference proteome</keyword>
<evidence type="ECO:0000256" key="4">
    <source>
        <dbReference type="ARBA" id="ARBA00023224"/>
    </source>
</evidence>
<dbReference type="PANTHER" id="PTHR32089">
    <property type="entry name" value="METHYL-ACCEPTING CHEMOTAXIS PROTEIN MCPB"/>
    <property type="match status" value="1"/>
</dbReference>
<evidence type="ECO:0000256" key="5">
    <source>
        <dbReference type="ARBA" id="ARBA00029447"/>
    </source>
</evidence>
<feature type="coiled-coil region" evidence="7">
    <location>
        <begin position="478"/>
        <end position="544"/>
    </location>
</feature>
<dbReference type="Pfam" id="PF00015">
    <property type="entry name" value="MCPsignal"/>
    <property type="match status" value="1"/>
</dbReference>
<feature type="transmembrane region" description="Helical" evidence="8">
    <location>
        <begin position="21"/>
        <end position="42"/>
    </location>
</feature>
<evidence type="ECO:0000313" key="12">
    <source>
        <dbReference type="Proteomes" id="UP000678228"/>
    </source>
</evidence>
<keyword evidence="2" id="KW-1003">Cell membrane</keyword>
<evidence type="ECO:0000256" key="2">
    <source>
        <dbReference type="ARBA" id="ARBA00022475"/>
    </source>
</evidence>
<dbReference type="PROSITE" id="PS50111">
    <property type="entry name" value="CHEMOTAXIS_TRANSDUC_2"/>
    <property type="match status" value="1"/>
</dbReference>
<dbReference type="SMART" id="SM00283">
    <property type="entry name" value="MA"/>
    <property type="match status" value="1"/>
</dbReference>
<dbReference type="Gene3D" id="1.10.287.950">
    <property type="entry name" value="Methyl-accepting chemotaxis protein"/>
    <property type="match status" value="1"/>
</dbReference>
<keyword evidence="8" id="KW-1133">Transmembrane helix</keyword>
<comment type="subcellular location">
    <subcellularLocation>
        <location evidence="1">Cell membrane</location>
    </subcellularLocation>
</comment>
<evidence type="ECO:0000256" key="6">
    <source>
        <dbReference type="PROSITE-ProRule" id="PRU00284"/>
    </source>
</evidence>
<dbReference type="Proteomes" id="UP000678228">
    <property type="component" value="Unassembled WGS sequence"/>
</dbReference>
<name>A0A941AQG7_9BACI</name>
<dbReference type="SUPFAM" id="SSF58104">
    <property type="entry name" value="Methyl-accepting chemotaxis protein (MCP) signaling domain"/>
    <property type="match status" value="1"/>
</dbReference>
<dbReference type="AlphaFoldDB" id="A0A941AQG7"/>
<protein>
    <submittedName>
        <fullName evidence="11">Methyl-accepting chemotaxis protein</fullName>
    </submittedName>
</protein>
<keyword evidence="7" id="KW-0175">Coiled coil</keyword>
<organism evidence="11 12">
    <name type="scientific">Halalkalibacter suaedae</name>
    <dbReference type="NCBI Taxonomy" id="2822140"/>
    <lineage>
        <taxon>Bacteria</taxon>
        <taxon>Bacillati</taxon>
        <taxon>Bacillota</taxon>
        <taxon>Bacilli</taxon>
        <taxon>Bacillales</taxon>
        <taxon>Bacillaceae</taxon>
        <taxon>Halalkalibacter</taxon>
    </lineage>
</organism>
<evidence type="ECO:0000256" key="7">
    <source>
        <dbReference type="SAM" id="Coils"/>
    </source>
</evidence>
<proteinExistence type="inferred from homology"/>
<feature type="domain" description="HAMP" evidence="10">
    <location>
        <begin position="209"/>
        <end position="262"/>
    </location>
</feature>
<accession>A0A941AQG7</accession>
<dbReference type="PANTHER" id="PTHR32089:SF112">
    <property type="entry name" value="LYSOZYME-LIKE PROTEIN-RELATED"/>
    <property type="match status" value="1"/>
</dbReference>
<reference evidence="11" key="1">
    <citation type="submission" date="2021-03" db="EMBL/GenBank/DDBJ databases">
        <title>Bacillus suaedae sp. nov., isolated from Suaeda aralocaspica.</title>
        <authorList>
            <person name="Lei R.F.R."/>
        </authorList>
    </citation>
    <scope>NUCLEOTIDE SEQUENCE</scope>
    <source>
        <strain evidence="11">YZJH907-2</strain>
    </source>
</reference>
<dbReference type="Gene3D" id="6.10.340.10">
    <property type="match status" value="1"/>
</dbReference>
<keyword evidence="3 8" id="KW-0472">Membrane</keyword>
<feature type="domain" description="Methyl-accepting transducer" evidence="9">
    <location>
        <begin position="281"/>
        <end position="531"/>
    </location>
</feature>
<dbReference type="InterPro" id="IPR004089">
    <property type="entry name" value="MCPsignal_dom"/>
</dbReference>
<dbReference type="RefSeq" id="WP_210598532.1">
    <property type="nucleotide sequence ID" value="NZ_JAGKSQ010000007.1"/>
</dbReference>
<keyword evidence="4 6" id="KW-0807">Transducer</keyword>
<dbReference type="GO" id="GO:0007165">
    <property type="term" value="P:signal transduction"/>
    <property type="evidence" value="ECO:0007669"/>
    <property type="project" value="UniProtKB-KW"/>
</dbReference>
<dbReference type="GO" id="GO:0005886">
    <property type="term" value="C:plasma membrane"/>
    <property type="evidence" value="ECO:0007669"/>
    <property type="project" value="UniProtKB-SubCell"/>
</dbReference>
<evidence type="ECO:0000256" key="8">
    <source>
        <dbReference type="SAM" id="Phobius"/>
    </source>
</evidence>
<dbReference type="PROSITE" id="PS50885">
    <property type="entry name" value="HAMP"/>
    <property type="match status" value="1"/>
</dbReference>
<evidence type="ECO:0000313" key="11">
    <source>
        <dbReference type="EMBL" id="MBP3952677.1"/>
    </source>
</evidence>
<gene>
    <name evidence="11" type="ORF">J7W16_16270</name>
</gene>
<dbReference type="InterPro" id="IPR003660">
    <property type="entry name" value="HAMP_dom"/>
</dbReference>
<evidence type="ECO:0000256" key="3">
    <source>
        <dbReference type="ARBA" id="ARBA00023136"/>
    </source>
</evidence>
<dbReference type="EMBL" id="JAGKSQ010000007">
    <property type="protein sequence ID" value="MBP3952677.1"/>
    <property type="molecule type" value="Genomic_DNA"/>
</dbReference>
<evidence type="ECO:0000256" key="1">
    <source>
        <dbReference type="ARBA" id="ARBA00004236"/>
    </source>
</evidence>
<sequence length="568" mass="63914">MGRERETRTSFYEKVFQKIDLKARLFTLFFAILVISVVAVGLSSYLQAKDATTETIENRLIREAELMGHIAENLKFLYVSDESYFNQELNKHIKAQKETLEKEGIQPEFFYITNKEITPFTVSEQELPTVSEAIVTEMIEVKHGVLHKEIEGTAYTISFREMNEIGGVFALLVPVESYMGAIEKMANMTLIVVIVSIVLSFVLLVFFVRSITVPLNKIRNMMRDIREGNFQKTNEINTTLPEIISLHKSYSAMIDHISMILKDLNHTTIKLERTGEGLRTSSEGTLASSQQLVTAIGLVKEGSEQTASSSEGSLNQFREMKQITQEMQIKMGKVFGHSEDMNDSAKQGEHNMTDMIEMMHSFEHDFHHLTSTIQDVKESSLLIANMVGLIKGISEQTKLLALNATIEAARAGESGKGFAVVATEVRKLAEQSTKATEEITNSIVRMEGKTVEASKEFEQMLAKTKTNLTMANHSKQSFDLLMQEITAVSHNLKEMQDELNQFNETIPTLEYSADRLSSISQETSASAQEMLATSEHQIKQMENTHQIGLELINLATSLSKMTKQYTIE</sequence>
<comment type="similarity">
    <text evidence="5">Belongs to the methyl-accepting chemotaxis (MCP) protein family.</text>
</comment>
<comment type="caution">
    <text evidence="11">The sequence shown here is derived from an EMBL/GenBank/DDBJ whole genome shotgun (WGS) entry which is preliminary data.</text>
</comment>
<evidence type="ECO:0000259" key="9">
    <source>
        <dbReference type="PROSITE" id="PS50111"/>
    </source>
</evidence>
<keyword evidence="8" id="KW-0812">Transmembrane</keyword>